<dbReference type="RefSeq" id="WP_145873441.1">
    <property type="nucleotide sequence ID" value="NZ_CP046904.1"/>
</dbReference>
<dbReference type="Pfam" id="PF03872">
    <property type="entry name" value="RseA_N"/>
    <property type="match status" value="1"/>
</dbReference>
<feature type="compositionally biased region" description="Basic and acidic residues" evidence="1">
    <location>
        <begin position="84"/>
        <end position="93"/>
    </location>
</feature>
<dbReference type="EMBL" id="CP046904">
    <property type="protein sequence ID" value="QGZ38652.1"/>
    <property type="molecule type" value="Genomic_DNA"/>
</dbReference>
<dbReference type="Gene3D" id="1.10.10.880">
    <property type="entry name" value="Anti sigma-E protein RseA, N-terminal domain"/>
    <property type="match status" value="1"/>
</dbReference>
<dbReference type="SUPFAM" id="SSF89069">
    <property type="entry name" value="N-terminal, cytoplasmic domain of anti-sigmaE factor RseA"/>
    <property type="match status" value="1"/>
</dbReference>
<evidence type="ECO:0000256" key="1">
    <source>
        <dbReference type="SAM" id="MobiDB-lite"/>
    </source>
</evidence>
<dbReference type="InterPro" id="IPR036147">
    <property type="entry name" value="Anti-sigma_E_RseA_N_sf"/>
</dbReference>
<evidence type="ECO:0000313" key="4">
    <source>
        <dbReference type="EMBL" id="TWI49773.1"/>
    </source>
</evidence>
<protein>
    <submittedName>
        <fullName evidence="4">Sigma-E factor negative regulatory protein RseA</fullName>
    </submittedName>
    <submittedName>
        <fullName evidence="3">Transcriptional regulator</fullName>
    </submittedName>
</protein>
<dbReference type="CDD" id="cd16328">
    <property type="entry name" value="RseA_N"/>
    <property type="match status" value="1"/>
</dbReference>
<reference evidence="4 5" key="1">
    <citation type="journal article" date="2015" name="Stand. Genomic Sci.">
        <title>Genomic Encyclopedia of Bacterial and Archaeal Type Strains, Phase III: the genomes of soil and plant-associated and newly described type strains.</title>
        <authorList>
            <person name="Whitman W.B."/>
            <person name="Woyke T."/>
            <person name="Klenk H.P."/>
            <person name="Zhou Y."/>
            <person name="Lilburn T.G."/>
            <person name="Beck B.J."/>
            <person name="De Vos P."/>
            <person name="Vandamme P."/>
            <person name="Eisen J.A."/>
            <person name="Garrity G."/>
            <person name="Hugenholtz P."/>
            <person name="Kyrpides N.C."/>
        </authorList>
    </citation>
    <scope>NUCLEOTIDE SEQUENCE [LARGE SCALE GENOMIC DNA]</scope>
    <source>
        <strain evidence="4 5">CGMCC 1.10685</strain>
    </source>
</reference>
<dbReference type="EMBL" id="VLKW01000002">
    <property type="protein sequence ID" value="TWI49773.1"/>
    <property type="molecule type" value="Genomic_DNA"/>
</dbReference>
<keyword evidence="6" id="KW-1185">Reference proteome</keyword>
<accession>A0A562PZF8</accession>
<dbReference type="GO" id="GO:0016989">
    <property type="term" value="F:sigma factor antagonist activity"/>
    <property type="evidence" value="ECO:0007669"/>
    <property type="project" value="InterPro"/>
</dbReference>
<dbReference type="Proteomes" id="UP000437862">
    <property type="component" value="Chromosome"/>
</dbReference>
<dbReference type="InterPro" id="IPR005572">
    <property type="entry name" value="Anti-sigma_E_RseA_N"/>
</dbReference>
<proteinExistence type="predicted"/>
<dbReference type="Proteomes" id="UP000315112">
    <property type="component" value="Unassembled WGS sequence"/>
</dbReference>
<evidence type="ECO:0000313" key="3">
    <source>
        <dbReference type="EMBL" id="QGZ38652.1"/>
    </source>
</evidence>
<reference evidence="3 6" key="3">
    <citation type="submission" date="2019-12" db="EMBL/GenBank/DDBJ databases">
        <title>Draft Genome Sequences of Six Type Strains of the Genus Massilia.</title>
        <authorList>
            <person name="Miess H."/>
            <person name="Frediansyah A."/>
            <person name="Goeker M."/>
            <person name="Gross H."/>
        </authorList>
    </citation>
    <scope>NUCLEOTIDE SEQUENCE [LARGE SCALE GENOMIC DNA]</scope>
    <source>
        <strain evidence="3 6">DSM 26639</strain>
    </source>
</reference>
<gene>
    <name evidence="3" type="ORF">GO485_06030</name>
    <name evidence="4" type="ORF">IP92_00994</name>
</gene>
<evidence type="ECO:0000259" key="2">
    <source>
        <dbReference type="Pfam" id="PF03872"/>
    </source>
</evidence>
<organism evidence="4 5">
    <name type="scientific">Pseudoduganella flava</name>
    <dbReference type="NCBI Taxonomy" id="871742"/>
    <lineage>
        <taxon>Bacteria</taxon>
        <taxon>Pseudomonadati</taxon>
        <taxon>Pseudomonadota</taxon>
        <taxon>Betaproteobacteria</taxon>
        <taxon>Burkholderiales</taxon>
        <taxon>Oxalobacteraceae</taxon>
        <taxon>Telluria group</taxon>
        <taxon>Pseudoduganella</taxon>
    </lineage>
</organism>
<evidence type="ECO:0000313" key="5">
    <source>
        <dbReference type="Proteomes" id="UP000315112"/>
    </source>
</evidence>
<name>A0A562PZF8_9BURK</name>
<dbReference type="OrthoDB" id="8561243at2"/>
<dbReference type="AlphaFoldDB" id="A0A562PZF8"/>
<evidence type="ECO:0000313" key="6">
    <source>
        <dbReference type="Proteomes" id="UP000437862"/>
    </source>
</evidence>
<feature type="region of interest" description="Disordered" evidence="1">
    <location>
        <begin position="71"/>
        <end position="104"/>
    </location>
</feature>
<sequence>METSTRLQENISAMVDNELPACEVELTLAGLAEPEGREAWHLYHLIRDTLRAAAAGPELSPGFAGRLAERLADEELPGRPADALSHEQREQRGDSASPAAATLP</sequence>
<reference evidence="4" key="2">
    <citation type="submission" date="2019-07" db="EMBL/GenBank/DDBJ databases">
        <authorList>
            <person name="Whitman W."/>
            <person name="Huntemann M."/>
            <person name="Clum A."/>
            <person name="Pillay M."/>
            <person name="Palaniappan K."/>
            <person name="Varghese N."/>
            <person name="Mikhailova N."/>
            <person name="Stamatis D."/>
            <person name="Reddy T."/>
            <person name="Daum C."/>
            <person name="Shapiro N."/>
            <person name="Ivanova N."/>
            <person name="Kyrpides N."/>
            <person name="Woyke T."/>
        </authorList>
    </citation>
    <scope>NUCLEOTIDE SEQUENCE</scope>
    <source>
        <strain evidence="4">CGMCC 1.10685</strain>
    </source>
</reference>
<feature type="domain" description="Anti sigma-E protein RseA N-terminal" evidence="2">
    <location>
        <begin position="8"/>
        <end position="83"/>
    </location>
</feature>